<keyword evidence="2" id="KW-1185">Reference proteome</keyword>
<gene>
    <name evidence="1" type="ORF">GPUH_LOCUS3281</name>
</gene>
<dbReference type="Proteomes" id="UP000271098">
    <property type="component" value="Unassembled WGS sequence"/>
</dbReference>
<proteinExistence type="predicted"/>
<evidence type="ECO:0000313" key="2">
    <source>
        <dbReference type="Proteomes" id="UP000271098"/>
    </source>
</evidence>
<reference evidence="1 2" key="2">
    <citation type="submission" date="2018-11" db="EMBL/GenBank/DDBJ databases">
        <authorList>
            <consortium name="Pathogen Informatics"/>
        </authorList>
    </citation>
    <scope>NUCLEOTIDE SEQUENCE [LARGE SCALE GENOMIC DNA]</scope>
</reference>
<evidence type="ECO:0000313" key="1">
    <source>
        <dbReference type="EMBL" id="VDK38850.1"/>
    </source>
</evidence>
<organism evidence="3">
    <name type="scientific">Gongylonema pulchrum</name>
    <dbReference type="NCBI Taxonomy" id="637853"/>
    <lineage>
        <taxon>Eukaryota</taxon>
        <taxon>Metazoa</taxon>
        <taxon>Ecdysozoa</taxon>
        <taxon>Nematoda</taxon>
        <taxon>Chromadorea</taxon>
        <taxon>Rhabditida</taxon>
        <taxon>Spirurina</taxon>
        <taxon>Spiruromorpha</taxon>
        <taxon>Spiruroidea</taxon>
        <taxon>Gongylonematidae</taxon>
        <taxon>Gongylonema</taxon>
    </lineage>
</organism>
<sequence>MFLQFEWSLQFFRRKNTLFQLAAALGGSASGNPVLTSLVSSGVRNVLRSPVQTEQEMFSVANSGFV</sequence>
<dbReference type="AlphaFoldDB" id="A0A183D3J1"/>
<dbReference type="WBParaSite" id="GPUH_0000328701-mRNA-1">
    <property type="protein sequence ID" value="GPUH_0000328701-mRNA-1"/>
    <property type="gene ID" value="GPUH_0000328701"/>
</dbReference>
<protein>
    <submittedName>
        <fullName evidence="3">Secreted protein</fullName>
    </submittedName>
</protein>
<evidence type="ECO:0000313" key="3">
    <source>
        <dbReference type="WBParaSite" id="GPUH_0000328701-mRNA-1"/>
    </source>
</evidence>
<dbReference type="EMBL" id="UYRT01005503">
    <property type="protein sequence ID" value="VDK38850.1"/>
    <property type="molecule type" value="Genomic_DNA"/>
</dbReference>
<name>A0A183D3J1_9BILA</name>
<reference evidence="3" key="1">
    <citation type="submission" date="2016-06" db="UniProtKB">
        <authorList>
            <consortium name="WormBaseParasite"/>
        </authorList>
    </citation>
    <scope>IDENTIFICATION</scope>
</reference>
<accession>A0A183D3J1</accession>